<comment type="caution">
    <text evidence="3">The sequence shown here is derived from an EMBL/GenBank/DDBJ whole genome shotgun (WGS) entry which is preliminary data.</text>
</comment>
<evidence type="ECO:0000256" key="1">
    <source>
        <dbReference type="SAM" id="MobiDB-lite"/>
    </source>
</evidence>
<feature type="region of interest" description="Disordered" evidence="1">
    <location>
        <begin position="1"/>
        <end position="49"/>
    </location>
</feature>
<keyword evidence="2" id="KW-0472">Membrane</keyword>
<evidence type="ECO:0008006" key="5">
    <source>
        <dbReference type="Google" id="ProtNLM"/>
    </source>
</evidence>
<dbReference type="RefSeq" id="WP_201361325.1">
    <property type="nucleotide sequence ID" value="NZ_BNJJ01000004.1"/>
</dbReference>
<sequence length="346" mass="37777">MGGQESMFSPDEETEKQPVPDMTYWPHTINNDPREQASTPEQPWQPPLAADPAAYDRAYEDGYASSQASMGEKLRPQQSKLHEKWIYLLIGIAIGIIFASSFATSVKGLIPLIFLVIGAVAVWVFTGKSAVAEEPARSFSVQHMAGLVIHNPVGSLHIHRGEASSIVVKATKRTQGRFARIEDLNLVYIQEGDQLTIRAENNAQRAGASILSGIDLDIAVPHNCDIQVHQHVGSIELDGIDGQLQIKMNVGSVEARNVILRRQSRISNNIGTFKLLGELDPIGTYACHTNIGDIQLHLPSTSAFEVHSHTNIGSLENQFASNVVGDAPRARLNTHVNIGAVNIYKN</sequence>
<feature type="compositionally biased region" description="Polar residues" evidence="1">
    <location>
        <begin position="28"/>
        <end position="42"/>
    </location>
</feature>
<keyword evidence="2" id="KW-1133">Transmembrane helix</keyword>
<evidence type="ECO:0000313" key="4">
    <source>
        <dbReference type="Proteomes" id="UP000635565"/>
    </source>
</evidence>
<feature type="transmembrane region" description="Helical" evidence="2">
    <location>
        <begin position="109"/>
        <end position="127"/>
    </location>
</feature>
<organism evidence="3 4">
    <name type="scientific">Dictyobacter formicarum</name>
    <dbReference type="NCBI Taxonomy" id="2778368"/>
    <lineage>
        <taxon>Bacteria</taxon>
        <taxon>Bacillati</taxon>
        <taxon>Chloroflexota</taxon>
        <taxon>Ktedonobacteria</taxon>
        <taxon>Ktedonobacterales</taxon>
        <taxon>Dictyobacteraceae</taxon>
        <taxon>Dictyobacter</taxon>
    </lineage>
</organism>
<evidence type="ECO:0000256" key="2">
    <source>
        <dbReference type="SAM" id="Phobius"/>
    </source>
</evidence>
<accession>A0ABQ3VD77</accession>
<proteinExistence type="predicted"/>
<protein>
    <recommendedName>
        <fullName evidence="5">Adhesin domain-containing protein</fullName>
    </recommendedName>
</protein>
<name>A0ABQ3VD77_9CHLR</name>
<gene>
    <name evidence="3" type="ORF">KSZ_16670</name>
</gene>
<reference evidence="3 4" key="1">
    <citation type="journal article" date="2021" name="Int. J. Syst. Evol. Microbiol.">
        <title>Reticulibacter mediterranei gen. nov., sp. nov., within the new family Reticulibacteraceae fam. nov., and Ktedonospora formicarum gen. nov., sp. nov., Ktedonobacter robiniae sp. nov., Dictyobacter formicarum sp. nov. and Dictyobacter arantiisoli sp. nov., belonging to the class Ktedonobacteria.</title>
        <authorList>
            <person name="Yabe S."/>
            <person name="Zheng Y."/>
            <person name="Wang C.M."/>
            <person name="Sakai Y."/>
            <person name="Abe K."/>
            <person name="Yokota A."/>
            <person name="Donadio S."/>
            <person name="Cavaletti L."/>
            <person name="Monciardini P."/>
        </authorList>
    </citation>
    <scope>NUCLEOTIDE SEQUENCE [LARGE SCALE GENOMIC DNA]</scope>
    <source>
        <strain evidence="3 4">SOSP1-9</strain>
    </source>
</reference>
<dbReference type="EMBL" id="BNJJ01000004">
    <property type="protein sequence ID" value="GHO83661.1"/>
    <property type="molecule type" value="Genomic_DNA"/>
</dbReference>
<evidence type="ECO:0000313" key="3">
    <source>
        <dbReference type="EMBL" id="GHO83661.1"/>
    </source>
</evidence>
<feature type="transmembrane region" description="Helical" evidence="2">
    <location>
        <begin position="85"/>
        <end position="103"/>
    </location>
</feature>
<dbReference type="Proteomes" id="UP000635565">
    <property type="component" value="Unassembled WGS sequence"/>
</dbReference>
<keyword evidence="2" id="KW-0812">Transmembrane</keyword>
<keyword evidence="4" id="KW-1185">Reference proteome</keyword>